<dbReference type="PROSITE" id="PS51000">
    <property type="entry name" value="HTH_DEOR_2"/>
    <property type="match status" value="1"/>
</dbReference>
<dbReference type="PANTHER" id="PTHR30363:SF44">
    <property type="entry name" value="AGA OPERON TRANSCRIPTIONAL REPRESSOR-RELATED"/>
    <property type="match status" value="1"/>
</dbReference>
<dbReference type="RefSeq" id="WP_068137051.1">
    <property type="nucleotide sequence ID" value="NZ_AP014924.1"/>
</dbReference>
<dbReference type="GO" id="GO:0003700">
    <property type="term" value="F:DNA-binding transcription factor activity"/>
    <property type="evidence" value="ECO:0007669"/>
    <property type="project" value="InterPro"/>
</dbReference>
<dbReference type="SUPFAM" id="SSF100950">
    <property type="entry name" value="NagB/RpiA/CoA transferase-like"/>
    <property type="match status" value="1"/>
</dbReference>
<dbReference type="AlphaFoldDB" id="A0A0K2SL79"/>
<dbReference type="SMART" id="SM00420">
    <property type="entry name" value="HTH_DEOR"/>
    <property type="match status" value="1"/>
</dbReference>
<dbReference type="InterPro" id="IPR001034">
    <property type="entry name" value="DeoR_HTH"/>
</dbReference>
<dbReference type="PANTHER" id="PTHR30363">
    <property type="entry name" value="HTH-TYPE TRANSCRIPTIONAL REGULATOR SRLR-RELATED"/>
    <property type="match status" value="1"/>
</dbReference>
<dbReference type="InterPro" id="IPR036388">
    <property type="entry name" value="WH-like_DNA-bd_sf"/>
</dbReference>
<dbReference type="InterPro" id="IPR036390">
    <property type="entry name" value="WH_DNA-bd_sf"/>
</dbReference>
<dbReference type="PROSITE" id="PS00894">
    <property type="entry name" value="HTH_DEOR_1"/>
    <property type="match status" value="1"/>
</dbReference>
<dbReference type="EMBL" id="AP014924">
    <property type="protein sequence ID" value="BAS27752.1"/>
    <property type="molecule type" value="Genomic_DNA"/>
</dbReference>
<feature type="domain" description="HTH deoR-type" evidence="4">
    <location>
        <begin position="3"/>
        <end position="58"/>
    </location>
</feature>
<dbReference type="Pfam" id="PF00455">
    <property type="entry name" value="DeoRC"/>
    <property type="match status" value="1"/>
</dbReference>
<dbReference type="Gene3D" id="3.40.50.1360">
    <property type="match status" value="1"/>
</dbReference>
<dbReference type="InterPro" id="IPR014036">
    <property type="entry name" value="DeoR-like_C"/>
</dbReference>
<keyword evidence="3" id="KW-0804">Transcription</keyword>
<dbReference type="InterPro" id="IPR050313">
    <property type="entry name" value="Carb_Metab_HTH_regulators"/>
</dbReference>
<dbReference type="GO" id="GO:0003677">
    <property type="term" value="F:DNA binding"/>
    <property type="evidence" value="ECO:0007669"/>
    <property type="project" value="UniProtKB-KW"/>
</dbReference>
<keyword evidence="1" id="KW-0805">Transcription regulation</keyword>
<sequence>MLAAERRNRVLVQVRSRGKVQVNELSRELGVSAMTVRRDLAWLERSGLVQRTHGGALDPRLLAEEVPLRRKSTRHPDEKRAIGRVAASLVEAGQTLVLDAGSTVLEAARALEARPLTVVTNDLVTALELADRPGVTLYCTGGQVRPQVYSLQGSHAEAFLTGIQVHVAFLGADGVDPDLGLFTTNLEKVAVKRAMIRAATRSYVLVDAAKLGTKGFARVAAVTEVMGVITTDRAPAPVVEALREKGLEVLLARASQVREGEAG</sequence>
<reference evidence="6" key="2">
    <citation type="journal article" date="2016" name="Int. J. Syst. Evol. Microbiol.">
        <title>Complete genome sequence and cell structure of Limnochorda pilosa, a Gram-negative spore-former within the phylum Firmicutes.</title>
        <authorList>
            <person name="Watanabe M."/>
            <person name="Kojima H."/>
            <person name="Fukui M."/>
        </authorList>
    </citation>
    <scope>NUCLEOTIDE SEQUENCE [LARGE SCALE GENOMIC DNA]</scope>
    <source>
        <strain evidence="6">HC45</strain>
    </source>
</reference>
<evidence type="ECO:0000256" key="3">
    <source>
        <dbReference type="ARBA" id="ARBA00023163"/>
    </source>
</evidence>
<keyword evidence="6" id="KW-1185">Reference proteome</keyword>
<dbReference type="SMART" id="SM01134">
    <property type="entry name" value="DeoRC"/>
    <property type="match status" value="1"/>
</dbReference>
<evidence type="ECO:0000259" key="4">
    <source>
        <dbReference type="PROSITE" id="PS51000"/>
    </source>
</evidence>
<evidence type="ECO:0000313" key="5">
    <source>
        <dbReference type="EMBL" id="BAS27752.1"/>
    </source>
</evidence>
<dbReference type="Pfam" id="PF08220">
    <property type="entry name" value="HTH_DeoR"/>
    <property type="match status" value="1"/>
</dbReference>
<proteinExistence type="predicted"/>
<evidence type="ECO:0000313" key="6">
    <source>
        <dbReference type="Proteomes" id="UP000065807"/>
    </source>
</evidence>
<dbReference type="SUPFAM" id="SSF46785">
    <property type="entry name" value="Winged helix' DNA-binding domain"/>
    <property type="match status" value="1"/>
</dbReference>
<dbReference type="PRINTS" id="PR00037">
    <property type="entry name" value="HTHLACR"/>
</dbReference>
<protein>
    <submittedName>
        <fullName evidence="5">DeoR family transcriptional regulator</fullName>
    </submittedName>
</protein>
<reference evidence="6" key="1">
    <citation type="submission" date="2015-07" db="EMBL/GenBank/DDBJ databases">
        <title>Complete genome sequence and phylogenetic analysis of Limnochorda pilosa.</title>
        <authorList>
            <person name="Watanabe M."/>
            <person name="Kojima H."/>
            <person name="Fukui M."/>
        </authorList>
    </citation>
    <scope>NUCLEOTIDE SEQUENCE [LARGE SCALE GENOMIC DNA]</scope>
    <source>
        <strain evidence="6">HC45</strain>
    </source>
</reference>
<dbReference type="InterPro" id="IPR037171">
    <property type="entry name" value="NagB/RpiA_transferase-like"/>
</dbReference>
<dbReference type="KEGG" id="lpil:LIP_1911"/>
<dbReference type="Proteomes" id="UP000065807">
    <property type="component" value="Chromosome"/>
</dbReference>
<organism evidence="5 6">
    <name type="scientific">Limnochorda pilosa</name>
    <dbReference type="NCBI Taxonomy" id="1555112"/>
    <lineage>
        <taxon>Bacteria</taxon>
        <taxon>Bacillati</taxon>
        <taxon>Bacillota</taxon>
        <taxon>Limnochordia</taxon>
        <taxon>Limnochordales</taxon>
        <taxon>Limnochordaceae</taxon>
        <taxon>Limnochorda</taxon>
    </lineage>
</organism>
<dbReference type="OrthoDB" id="9797223at2"/>
<dbReference type="STRING" id="1555112.LIP_1911"/>
<dbReference type="Gene3D" id="1.10.10.10">
    <property type="entry name" value="Winged helix-like DNA-binding domain superfamily/Winged helix DNA-binding domain"/>
    <property type="match status" value="1"/>
</dbReference>
<keyword evidence="2" id="KW-0238">DNA-binding</keyword>
<name>A0A0K2SL79_LIMPI</name>
<accession>A0A0K2SL79</accession>
<evidence type="ECO:0000256" key="2">
    <source>
        <dbReference type="ARBA" id="ARBA00023125"/>
    </source>
</evidence>
<gene>
    <name evidence="5" type="ORF">LIP_1911</name>
</gene>
<evidence type="ECO:0000256" key="1">
    <source>
        <dbReference type="ARBA" id="ARBA00023015"/>
    </source>
</evidence>
<dbReference type="InterPro" id="IPR018356">
    <property type="entry name" value="Tscrpt_reg_HTH_DeoR_CS"/>
</dbReference>